<keyword evidence="5" id="KW-1185">Reference proteome</keyword>
<dbReference type="EMBL" id="JAPQER010000004">
    <property type="protein sequence ID" value="MCY6484917.1"/>
    <property type="molecule type" value="Genomic_DNA"/>
</dbReference>
<dbReference type="CDD" id="cd22786">
    <property type="entry name" value="DPBB_YuiC-like"/>
    <property type="match status" value="1"/>
</dbReference>
<dbReference type="Pfam" id="PF07501">
    <property type="entry name" value="G5"/>
    <property type="match status" value="1"/>
</dbReference>
<keyword evidence="2" id="KW-0812">Transmembrane</keyword>
<dbReference type="Proteomes" id="UP001078443">
    <property type="component" value="Unassembled WGS sequence"/>
</dbReference>
<dbReference type="PANTHER" id="PTHR39160">
    <property type="entry name" value="CELL WALL-BINDING PROTEIN YOCH"/>
    <property type="match status" value="1"/>
</dbReference>
<dbReference type="InterPro" id="IPR010611">
    <property type="entry name" value="3D_dom"/>
</dbReference>
<accession>A0ABT4D1D3</accession>
<keyword evidence="2" id="KW-0472">Membrane</keyword>
<feature type="transmembrane region" description="Helical" evidence="2">
    <location>
        <begin position="20"/>
        <end position="37"/>
    </location>
</feature>
<evidence type="ECO:0000256" key="2">
    <source>
        <dbReference type="SAM" id="Phobius"/>
    </source>
</evidence>
<dbReference type="SUPFAM" id="SSF50685">
    <property type="entry name" value="Barwin-like endoglucanases"/>
    <property type="match status" value="1"/>
</dbReference>
<keyword evidence="2" id="KW-1133">Transmembrane helix</keyword>
<dbReference type="RefSeq" id="WP_268041240.1">
    <property type="nucleotide sequence ID" value="NZ_JAPQER010000004.1"/>
</dbReference>
<dbReference type="InterPro" id="IPR036908">
    <property type="entry name" value="RlpA-like_sf"/>
</dbReference>
<dbReference type="InterPro" id="IPR011098">
    <property type="entry name" value="G5_dom"/>
</dbReference>
<comment type="caution">
    <text evidence="4">The sequence shown here is derived from an EMBL/GenBank/DDBJ whole genome shotgun (WGS) entry which is preliminary data.</text>
</comment>
<name>A0ABT4D1D3_9CLOT</name>
<dbReference type="Pfam" id="PF03990">
    <property type="entry name" value="DUF348"/>
    <property type="match status" value="2"/>
</dbReference>
<evidence type="ECO:0000259" key="3">
    <source>
        <dbReference type="PROSITE" id="PS51109"/>
    </source>
</evidence>
<dbReference type="Gene3D" id="2.20.230.10">
    <property type="entry name" value="Resuscitation-promoting factor rpfb"/>
    <property type="match status" value="1"/>
</dbReference>
<dbReference type="SMART" id="SM01208">
    <property type="entry name" value="G5"/>
    <property type="match status" value="1"/>
</dbReference>
<gene>
    <name evidence="4" type="ORF">OW763_11245</name>
</gene>
<dbReference type="Pfam" id="PF06725">
    <property type="entry name" value="3D"/>
    <property type="match status" value="1"/>
</dbReference>
<dbReference type="InterPro" id="IPR051933">
    <property type="entry name" value="Resuscitation_pf_RpfB"/>
</dbReference>
<keyword evidence="1" id="KW-0732">Signal</keyword>
<evidence type="ECO:0000256" key="1">
    <source>
        <dbReference type="ARBA" id="ARBA00022729"/>
    </source>
</evidence>
<dbReference type="PANTHER" id="PTHR39160:SF4">
    <property type="entry name" value="RESUSCITATION-PROMOTING FACTOR RPFB"/>
    <property type="match status" value="1"/>
</dbReference>
<dbReference type="PROSITE" id="PS51109">
    <property type="entry name" value="G5"/>
    <property type="match status" value="1"/>
</dbReference>
<evidence type="ECO:0000313" key="5">
    <source>
        <dbReference type="Proteomes" id="UP001078443"/>
    </source>
</evidence>
<evidence type="ECO:0000313" key="4">
    <source>
        <dbReference type="EMBL" id="MCY6484917.1"/>
    </source>
</evidence>
<feature type="domain" description="G5" evidence="3">
    <location>
        <begin position="149"/>
        <end position="229"/>
    </location>
</feature>
<dbReference type="InterPro" id="IPR007137">
    <property type="entry name" value="DUF348"/>
</dbReference>
<reference evidence="4" key="1">
    <citation type="submission" date="2022-12" db="EMBL/GenBank/DDBJ databases">
        <authorList>
            <person name="Wang J."/>
        </authorList>
    </citation>
    <scope>NUCLEOTIDE SEQUENCE</scope>
    <source>
        <strain evidence="4">HY-45-18</strain>
    </source>
</reference>
<sequence length="345" mass="38494">MFFKSKDDINDYFSNGPKVFFIAMLLVMCIITGIYGMEKNINIVIDGKEMCVITYRSTVNDILKNSNIALGPKDVVEPSLKSRIKSGDTIKIEKAIDIELQMDGKTQTVATTADNVGEMLKAEGITLGQEDRVQPLREEEIKDGLKIMVTRVNTTMEKKVQSIEFSTEIKKDGNLNQGVKKIIKEGTEGQKEIIEKIVYENGKEVTREVVEEKITKQPTNKVVAMGTLNTLNLSRGSINYTKKIRMRATAYTASFKDTGKRPGDKYFAITASGTKVKRNPNGYSTVAVDPRVIPLGTKVYVEGYGYAIAEDTGGAIKGNRIDLYFNTDRDVDKFGVRYLNVYVTK</sequence>
<proteinExistence type="predicted"/>
<protein>
    <submittedName>
        <fullName evidence="4">Ubiquitin-like domain-containing protein</fullName>
    </submittedName>
</protein>
<dbReference type="Gene3D" id="2.40.40.10">
    <property type="entry name" value="RlpA-like domain"/>
    <property type="match status" value="1"/>
</dbReference>
<organism evidence="4 5">
    <name type="scientific">Clostridium aestuarii</name>
    <dbReference type="NCBI Taxonomy" id="338193"/>
    <lineage>
        <taxon>Bacteria</taxon>
        <taxon>Bacillati</taxon>
        <taxon>Bacillota</taxon>
        <taxon>Clostridia</taxon>
        <taxon>Eubacteriales</taxon>
        <taxon>Clostridiaceae</taxon>
        <taxon>Clostridium</taxon>
    </lineage>
</organism>